<proteinExistence type="predicted"/>
<keyword evidence="1" id="KW-0812">Transmembrane</keyword>
<sequence length="175" mass="18286">MGWSFKVHSAVALGLGAVLLTAAALTWLPGMLPWAGVRWLAVLLLVAAFPVVVAAVVRGVLAKADRWTLLMALRCLPGRVQVVMVALAALGLAVSFGPGGGDGHLQGPEIRDGRYTAFSTAPHARGTVEITRAQYLTVLENDQRLLLGIPGLLLVGAACAVLAAGEIHRADLRAR</sequence>
<protein>
    <recommendedName>
        <fullName evidence="4">Integral membrane protein</fullName>
    </recommendedName>
</protein>
<reference evidence="2 3" key="1">
    <citation type="journal article" date="2016" name="Arch. Microbiol.">
        <title>Streptomyces zhihengii sp. nov., isolated from rhizospheric soil of Psammosilene tunicoides.</title>
        <authorList>
            <person name="Huang M.J."/>
            <person name="Fei J.J."/>
            <person name="Salam N."/>
            <person name="Kim C.J."/>
            <person name="Hozzein W.N."/>
            <person name="Xiao M."/>
            <person name="Huang H.Q."/>
            <person name="Li W.J."/>
        </authorList>
    </citation>
    <scope>NUCLEOTIDE SEQUENCE [LARGE SCALE GENOMIC DNA]</scope>
    <source>
        <strain evidence="2 3">YIM T102</strain>
    </source>
</reference>
<feature type="transmembrane region" description="Helical" evidence="1">
    <location>
        <begin position="40"/>
        <end position="61"/>
    </location>
</feature>
<gene>
    <name evidence="2" type="ORF">JE024_35060</name>
</gene>
<keyword evidence="1" id="KW-0472">Membrane</keyword>
<keyword evidence="3" id="KW-1185">Reference proteome</keyword>
<evidence type="ECO:0008006" key="4">
    <source>
        <dbReference type="Google" id="ProtNLM"/>
    </source>
</evidence>
<evidence type="ECO:0000313" key="3">
    <source>
        <dbReference type="Proteomes" id="UP000664109"/>
    </source>
</evidence>
<dbReference type="Proteomes" id="UP000664109">
    <property type="component" value="Unassembled WGS sequence"/>
</dbReference>
<accession>A0ABS2V1U5</accession>
<feature type="transmembrane region" description="Helical" evidence="1">
    <location>
        <begin position="82"/>
        <end position="101"/>
    </location>
</feature>
<keyword evidence="1" id="KW-1133">Transmembrane helix</keyword>
<comment type="caution">
    <text evidence="2">The sequence shown here is derived from an EMBL/GenBank/DDBJ whole genome shotgun (WGS) entry which is preliminary data.</text>
</comment>
<dbReference type="RefSeq" id="WP_205377893.1">
    <property type="nucleotide sequence ID" value="NZ_JAFEJA010000002.1"/>
</dbReference>
<organism evidence="2 3">
    <name type="scientific">Streptomyces zhihengii</name>
    <dbReference type="NCBI Taxonomy" id="1818004"/>
    <lineage>
        <taxon>Bacteria</taxon>
        <taxon>Bacillati</taxon>
        <taxon>Actinomycetota</taxon>
        <taxon>Actinomycetes</taxon>
        <taxon>Kitasatosporales</taxon>
        <taxon>Streptomycetaceae</taxon>
        <taxon>Streptomyces</taxon>
    </lineage>
</organism>
<feature type="transmembrane region" description="Helical" evidence="1">
    <location>
        <begin position="145"/>
        <end position="165"/>
    </location>
</feature>
<evidence type="ECO:0000313" key="2">
    <source>
        <dbReference type="EMBL" id="MBM9623811.1"/>
    </source>
</evidence>
<name>A0ABS2V1U5_9ACTN</name>
<evidence type="ECO:0000256" key="1">
    <source>
        <dbReference type="SAM" id="Phobius"/>
    </source>
</evidence>
<dbReference type="EMBL" id="JAFEJA010000002">
    <property type="protein sequence ID" value="MBM9623811.1"/>
    <property type="molecule type" value="Genomic_DNA"/>
</dbReference>